<accession>A0A2S9X5G9</accession>
<dbReference type="RefSeq" id="WP_106076630.1">
    <property type="nucleotide sequence ID" value="NZ_MTBD01000023.1"/>
</dbReference>
<proteinExistence type="predicted"/>
<dbReference type="AlphaFoldDB" id="A0A2S9X5G9"/>
<dbReference type="EMBL" id="MTBD01000023">
    <property type="protein sequence ID" value="PRP70937.1"/>
    <property type="molecule type" value="Genomic_DNA"/>
</dbReference>
<protein>
    <submittedName>
        <fullName evidence="1">Uncharacterized protein</fullName>
    </submittedName>
</protein>
<comment type="caution">
    <text evidence="1">The sequence shown here is derived from an EMBL/GenBank/DDBJ whole genome shotgun (WGS) entry which is preliminary data.</text>
</comment>
<reference evidence="1 2" key="1">
    <citation type="submission" date="2017-01" db="EMBL/GenBank/DDBJ databases">
        <title>New insights into the genetic diversity of Chromobacterium isolated from tropical freshwater lake.</title>
        <authorList>
            <person name="Santos A.B."/>
            <person name="Nascimento A.M."/>
            <person name="Da Silva P.C."/>
        </authorList>
    </citation>
    <scope>NUCLEOTIDE SEQUENCE [LARGE SCALE GENOMIC DNA]</scope>
    <source>
        <strain evidence="1 2">56AF</strain>
    </source>
</reference>
<gene>
    <name evidence="1" type="ORF">BUE93_09390</name>
</gene>
<dbReference type="OrthoDB" id="8686801at2"/>
<name>A0A2S9X5G9_9NEIS</name>
<sequence length="101" mass="11334">MTALPIEQLDTMTPSEERRFWTVFQSALANDDGQAAKMHLSAGRPIYYCDDRYPDDFIRKWPDGRRELVGVDGAGNVSAIRPLCGRSSGWYPGRTEQAKAP</sequence>
<organism evidence="1 2">
    <name type="scientific">Chromobacterium amazonense</name>
    <dbReference type="NCBI Taxonomy" id="1382803"/>
    <lineage>
        <taxon>Bacteria</taxon>
        <taxon>Pseudomonadati</taxon>
        <taxon>Pseudomonadota</taxon>
        <taxon>Betaproteobacteria</taxon>
        <taxon>Neisseriales</taxon>
        <taxon>Chromobacteriaceae</taxon>
        <taxon>Chromobacterium</taxon>
    </lineage>
</organism>
<evidence type="ECO:0000313" key="1">
    <source>
        <dbReference type="EMBL" id="PRP70937.1"/>
    </source>
</evidence>
<dbReference type="Proteomes" id="UP000239469">
    <property type="component" value="Unassembled WGS sequence"/>
</dbReference>
<evidence type="ECO:0000313" key="2">
    <source>
        <dbReference type="Proteomes" id="UP000239469"/>
    </source>
</evidence>